<feature type="compositionally biased region" description="Low complexity" evidence="1">
    <location>
        <begin position="106"/>
        <end position="137"/>
    </location>
</feature>
<evidence type="ECO:0000256" key="1">
    <source>
        <dbReference type="SAM" id="MobiDB-lite"/>
    </source>
</evidence>
<dbReference type="PANTHER" id="PTHR47873">
    <property type="entry name" value="ARM REPEAT SUPERFAMILY PROTEIN"/>
    <property type="match status" value="1"/>
</dbReference>
<reference evidence="3" key="1">
    <citation type="submission" date="2022-10" db="EMBL/GenBank/DDBJ databases">
        <authorList>
            <person name="Hyden B.L."/>
            <person name="Feng K."/>
            <person name="Yates T."/>
            <person name="Jawdy S."/>
            <person name="Smart L.B."/>
            <person name="Muchero W."/>
        </authorList>
    </citation>
    <scope>NUCLEOTIDE SEQUENCE</scope>
    <source>
        <tissue evidence="3">Shoot tip</tissue>
    </source>
</reference>
<dbReference type="EMBL" id="JAPFFI010000009">
    <property type="protein sequence ID" value="KAJ6382839.1"/>
    <property type="molecule type" value="Genomic_DNA"/>
</dbReference>
<keyword evidence="4" id="KW-1185">Reference proteome</keyword>
<dbReference type="PANTHER" id="PTHR47873:SF1">
    <property type="entry name" value="ARM REPEAT SUPERFAMILY PROTEIN"/>
    <property type="match status" value="1"/>
</dbReference>
<gene>
    <name evidence="3" type="ORF">OIU77_031293</name>
</gene>
<organism evidence="3 4">
    <name type="scientific">Salix suchowensis</name>
    <dbReference type="NCBI Taxonomy" id="1278906"/>
    <lineage>
        <taxon>Eukaryota</taxon>
        <taxon>Viridiplantae</taxon>
        <taxon>Streptophyta</taxon>
        <taxon>Embryophyta</taxon>
        <taxon>Tracheophyta</taxon>
        <taxon>Spermatophyta</taxon>
        <taxon>Magnoliopsida</taxon>
        <taxon>eudicotyledons</taxon>
        <taxon>Gunneridae</taxon>
        <taxon>Pentapetalae</taxon>
        <taxon>rosids</taxon>
        <taxon>fabids</taxon>
        <taxon>Malpighiales</taxon>
        <taxon>Salicaceae</taxon>
        <taxon>Saliceae</taxon>
        <taxon>Salix</taxon>
    </lineage>
</organism>
<feature type="region of interest" description="Disordered" evidence="1">
    <location>
        <begin position="93"/>
        <end position="165"/>
    </location>
</feature>
<dbReference type="InterPro" id="IPR058678">
    <property type="entry name" value="ARM_PUB"/>
</dbReference>
<dbReference type="Pfam" id="PF25598">
    <property type="entry name" value="ARM_PUB"/>
    <property type="match status" value="1"/>
</dbReference>
<protein>
    <recommendedName>
        <fullName evidence="2">U-box domain-containing protein</fullName>
    </recommendedName>
</protein>
<accession>A0ABQ9BF09</accession>
<sequence length="388" mass="41477">MPQKKHRRSLAQHNFLPEENTNPWVSPSKQLPTRPSTSTMKTHHPKLKTQPRPLFSCGFFRQCTETTLSPTTPNPPALPISSTIYTPASPALTAAAAAPPPPPPQQQLSNQPHQKSTQAESSSSSSSSTTPSQSFTQWRFPLANSPLHQPRPEPNQDSTFLPPLAPPMHSNDLKELLHLAELQLTNGSETEQLSALYLLERSLVPDPPSDPVSSPELMRGVVANLKNKAGVKPATKILLALCLAEANRHVAVEAGAVGTVVEVAMELDEAPAERALAALELTCTVSGGAAELRAHALAVPVMVTMMGKMVGRGKEYAISALAVIYGSGGVGSDEEQTLHAPPEEVARAVTLALQGDCTARGRRKGAQLLKALQEYGRIDSTQEGNEQP</sequence>
<dbReference type="Proteomes" id="UP001141253">
    <property type="component" value="Chromosome 6"/>
</dbReference>
<proteinExistence type="predicted"/>
<comment type="caution">
    <text evidence="3">The sequence shown here is derived from an EMBL/GenBank/DDBJ whole genome shotgun (WGS) entry which is preliminary data.</text>
</comment>
<feature type="compositionally biased region" description="Basic residues" evidence="1">
    <location>
        <begin position="1"/>
        <end position="10"/>
    </location>
</feature>
<name>A0ABQ9BF09_9ROSI</name>
<evidence type="ECO:0000313" key="4">
    <source>
        <dbReference type="Proteomes" id="UP001141253"/>
    </source>
</evidence>
<evidence type="ECO:0000259" key="2">
    <source>
        <dbReference type="Pfam" id="PF25598"/>
    </source>
</evidence>
<feature type="compositionally biased region" description="Polar residues" evidence="1">
    <location>
        <begin position="19"/>
        <end position="40"/>
    </location>
</feature>
<reference evidence="3" key="2">
    <citation type="journal article" date="2023" name="Int. J. Mol. Sci.">
        <title>De Novo Assembly and Annotation of 11 Diverse Shrub Willow (Salix) Genomes Reveals Novel Gene Organization in Sex-Linked Regions.</title>
        <authorList>
            <person name="Hyden B."/>
            <person name="Feng K."/>
            <person name="Yates T.B."/>
            <person name="Jawdy S."/>
            <person name="Cereghino C."/>
            <person name="Smart L.B."/>
            <person name="Muchero W."/>
        </authorList>
    </citation>
    <scope>NUCLEOTIDE SEQUENCE</scope>
    <source>
        <tissue evidence="3">Shoot tip</tissue>
    </source>
</reference>
<feature type="region of interest" description="Disordered" evidence="1">
    <location>
        <begin position="1"/>
        <end position="53"/>
    </location>
</feature>
<feature type="domain" description="U-box" evidence="2">
    <location>
        <begin position="212"/>
        <end position="374"/>
    </location>
</feature>
<evidence type="ECO:0000313" key="3">
    <source>
        <dbReference type="EMBL" id="KAJ6382839.1"/>
    </source>
</evidence>